<accession>A0A6P8S054</accession>
<keyword evidence="10" id="KW-0325">Glycoprotein</keyword>
<dbReference type="GO" id="GO:0016020">
    <property type="term" value="C:membrane"/>
    <property type="evidence" value="ECO:0007669"/>
    <property type="project" value="UniProtKB-SubCell"/>
</dbReference>
<evidence type="ECO:0000256" key="7">
    <source>
        <dbReference type="ARBA" id="ARBA00022989"/>
    </source>
</evidence>
<dbReference type="SUPFAM" id="SSF48726">
    <property type="entry name" value="Immunoglobulin"/>
    <property type="match status" value="2"/>
</dbReference>
<evidence type="ECO:0000256" key="11">
    <source>
        <dbReference type="ARBA" id="ARBA00023319"/>
    </source>
</evidence>
<evidence type="ECO:0000256" key="13">
    <source>
        <dbReference type="SAM" id="Phobius"/>
    </source>
</evidence>
<keyword evidence="3 13" id="KW-0812">Transmembrane</keyword>
<dbReference type="Pfam" id="PF03921">
    <property type="entry name" value="ICAM_N"/>
    <property type="match status" value="1"/>
</dbReference>
<feature type="compositionally biased region" description="Polar residues" evidence="12">
    <location>
        <begin position="303"/>
        <end position="317"/>
    </location>
</feature>
<comment type="similarity">
    <text evidence="2">Belongs to the immunoglobulin superfamily. ICAM family.</text>
</comment>
<dbReference type="InterPro" id="IPR037413">
    <property type="entry name" value="MADCAM1"/>
</dbReference>
<keyword evidence="5" id="KW-0677">Repeat</keyword>
<feature type="compositionally biased region" description="Polar residues" evidence="12">
    <location>
        <begin position="281"/>
        <end position="295"/>
    </location>
</feature>
<dbReference type="GO" id="GO:0050901">
    <property type="term" value="P:leukocyte tethering or rolling"/>
    <property type="evidence" value="ECO:0007669"/>
    <property type="project" value="TreeGrafter"/>
</dbReference>
<dbReference type="PANTHER" id="PTHR14162">
    <property type="entry name" value="MUCOSAL ADDRESSIN CELL ADHESION MOLECULE-1"/>
    <property type="match status" value="1"/>
</dbReference>
<feature type="compositionally biased region" description="Polar residues" evidence="12">
    <location>
        <begin position="369"/>
        <end position="383"/>
    </location>
</feature>
<dbReference type="InterPro" id="IPR013783">
    <property type="entry name" value="Ig-like_fold"/>
</dbReference>
<dbReference type="GO" id="GO:0007229">
    <property type="term" value="P:integrin-mediated signaling pathway"/>
    <property type="evidence" value="ECO:0007669"/>
    <property type="project" value="InterPro"/>
</dbReference>
<evidence type="ECO:0000256" key="1">
    <source>
        <dbReference type="ARBA" id="ARBA00004479"/>
    </source>
</evidence>
<dbReference type="GeneID" id="117365309"/>
<name>A0A6P8S054_GEOSA</name>
<feature type="transmembrane region" description="Helical" evidence="13">
    <location>
        <begin position="493"/>
        <end position="514"/>
    </location>
</feature>
<protein>
    <submittedName>
        <fullName evidence="16">Mucosal addressin cell adhesion molecule 1 isoform X1</fullName>
    </submittedName>
</protein>
<dbReference type="Gene3D" id="2.60.40.10">
    <property type="entry name" value="Immunoglobulins"/>
    <property type="match status" value="2"/>
</dbReference>
<evidence type="ECO:0000256" key="3">
    <source>
        <dbReference type="ARBA" id="ARBA00022692"/>
    </source>
</evidence>
<reference evidence="16" key="1">
    <citation type="submission" date="2025-08" db="UniProtKB">
        <authorList>
            <consortium name="RefSeq"/>
        </authorList>
    </citation>
    <scope>IDENTIFICATION</scope>
</reference>
<dbReference type="PRINTS" id="PR01472">
    <property type="entry name" value="ICAMVCAM1"/>
</dbReference>
<proteinExistence type="inferred from homology"/>
<evidence type="ECO:0000256" key="2">
    <source>
        <dbReference type="ARBA" id="ARBA00005925"/>
    </source>
</evidence>
<evidence type="ECO:0000313" key="15">
    <source>
        <dbReference type="Proteomes" id="UP000515159"/>
    </source>
</evidence>
<dbReference type="GO" id="GO:0098640">
    <property type="term" value="F:integrin binding involved in cell-matrix adhesion"/>
    <property type="evidence" value="ECO:0007669"/>
    <property type="project" value="InterPro"/>
</dbReference>
<feature type="domain" description="Ig-like" evidence="14">
    <location>
        <begin position="113"/>
        <end position="210"/>
    </location>
</feature>
<gene>
    <name evidence="16" type="primary">MADCAM1</name>
</gene>
<dbReference type="RefSeq" id="XP_033811480.1">
    <property type="nucleotide sequence ID" value="XM_033955589.1"/>
</dbReference>
<comment type="subcellular location">
    <subcellularLocation>
        <location evidence="1">Membrane</location>
        <topology evidence="1">Single-pass type I membrane protein</topology>
    </subcellularLocation>
</comment>
<organism evidence="15 16">
    <name type="scientific">Geotrypetes seraphini</name>
    <name type="common">Gaboon caecilian</name>
    <name type="synonym">Caecilia seraphini</name>
    <dbReference type="NCBI Taxonomy" id="260995"/>
    <lineage>
        <taxon>Eukaryota</taxon>
        <taxon>Metazoa</taxon>
        <taxon>Chordata</taxon>
        <taxon>Craniata</taxon>
        <taxon>Vertebrata</taxon>
        <taxon>Euteleostomi</taxon>
        <taxon>Amphibia</taxon>
        <taxon>Gymnophiona</taxon>
        <taxon>Geotrypetes</taxon>
    </lineage>
</organism>
<dbReference type="InterPro" id="IPR003987">
    <property type="entry name" value="ICAM_VCAM_N"/>
</dbReference>
<evidence type="ECO:0000256" key="6">
    <source>
        <dbReference type="ARBA" id="ARBA00022889"/>
    </source>
</evidence>
<keyword evidence="8 13" id="KW-0472">Membrane</keyword>
<evidence type="ECO:0000256" key="4">
    <source>
        <dbReference type="ARBA" id="ARBA00022729"/>
    </source>
</evidence>
<keyword evidence="11" id="KW-0393">Immunoglobulin domain</keyword>
<dbReference type="Proteomes" id="UP000515159">
    <property type="component" value="Chromosome 8"/>
</dbReference>
<feature type="compositionally biased region" description="Basic and acidic residues" evidence="12">
    <location>
        <begin position="262"/>
        <end position="280"/>
    </location>
</feature>
<dbReference type="AlphaFoldDB" id="A0A6P8S054"/>
<dbReference type="SMART" id="SM00409">
    <property type="entry name" value="IG"/>
    <property type="match status" value="1"/>
</dbReference>
<feature type="region of interest" description="Disordered" evidence="12">
    <location>
        <begin position="355"/>
        <end position="406"/>
    </location>
</feature>
<dbReference type="GO" id="GO:2000403">
    <property type="term" value="P:positive regulation of lymphocyte migration"/>
    <property type="evidence" value="ECO:0007669"/>
    <property type="project" value="InterPro"/>
</dbReference>
<dbReference type="InterPro" id="IPR003599">
    <property type="entry name" value="Ig_sub"/>
</dbReference>
<sequence length="532" mass="57764">MPGTSCILFGNGDGVDREGLASPRESLLTVMPSKPLVQLGSSIHLNCSLDCSSGTVLWKGLDTNLGSTFSSSQYSVLSILKATIYHEGTKTCIGQCQGHSTQHPVYLQVYSFPDKIKLDFHPESSLVQQPFLSCAVNRVYPPSALTLSWYQGDEKLPMMPLKDTEDEDEDLYRYETRLELPSEMPEGTMYRCEAQLSLGQTILYQNATLTFRREPGYNYNSTTAADITKENLETAIAKRISTKGTSTTESVTDEENATTKSVTDEEKSTTESVTAEEKSTTKSVTAEENSTTKSVTAEEKSTTKSVTAEENSTTKSVTAEKKSTTKSVTAEENSTTKSVTAEKKSTTKSVTVEENSTTKSVTAEEKSTTKSVTAEENSTTKSVTAEKKSTTKSVTAEENSTTKSVTAEKKSTTKSVTVEENSTTKSVTAEINFIIKSVTAEENSTTKSVTAEKNITESDTRAEPITTKGSLTIESVTADSVPTKIIPKNTESIVIWVVVSVIALTSAVILLELWRQLGPMGKKKQSFKVTKP</sequence>
<evidence type="ECO:0000256" key="10">
    <source>
        <dbReference type="ARBA" id="ARBA00023180"/>
    </source>
</evidence>
<evidence type="ECO:0000256" key="9">
    <source>
        <dbReference type="ARBA" id="ARBA00023157"/>
    </source>
</evidence>
<evidence type="ECO:0000256" key="12">
    <source>
        <dbReference type="SAM" id="MobiDB-lite"/>
    </source>
</evidence>
<dbReference type="PANTHER" id="PTHR14162:SF1">
    <property type="entry name" value="MUCOSAL ADDRESSIN CELL ADHESION MOLECULE 1"/>
    <property type="match status" value="1"/>
</dbReference>
<evidence type="ECO:0000256" key="8">
    <source>
        <dbReference type="ARBA" id="ARBA00023136"/>
    </source>
</evidence>
<dbReference type="OrthoDB" id="9907246at2759"/>
<dbReference type="InterPro" id="IPR013768">
    <property type="entry name" value="ICAM_N"/>
</dbReference>
<keyword evidence="4" id="KW-0732">Signal</keyword>
<dbReference type="InterPro" id="IPR007110">
    <property type="entry name" value="Ig-like_dom"/>
</dbReference>
<dbReference type="InterPro" id="IPR036179">
    <property type="entry name" value="Ig-like_dom_sf"/>
</dbReference>
<evidence type="ECO:0000256" key="5">
    <source>
        <dbReference type="ARBA" id="ARBA00022737"/>
    </source>
</evidence>
<evidence type="ECO:0000259" key="14">
    <source>
        <dbReference type="PROSITE" id="PS50835"/>
    </source>
</evidence>
<feature type="domain" description="Ig-like" evidence="14">
    <location>
        <begin position="23"/>
        <end position="92"/>
    </location>
</feature>
<feature type="region of interest" description="Disordered" evidence="12">
    <location>
        <begin position="240"/>
        <end position="340"/>
    </location>
</feature>
<keyword evidence="6" id="KW-0130">Cell adhesion</keyword>
<keyword evidence="9" id="KW-1015">Disulfide bond</keyword>
<feature type="compositionally biased region" description="Polar residues" evidence="12">
    <location>
        <begin position="325"/>
        <end position="339"/>
    </location>
</feature>
<keyword evidence="7 13" id="KW-1133">Transmembrane helix</keyword>
<dbReference type="PROSITE" id="PS50835">
    <property type="entry name" value="IG_LIKE"/>
    <property type="match status" value="2"/>
</dbReference>
<dbReference type="KEGG" id="gsh:117365309"/>
<evidence type="ECO:0000313" key="16">
    <source>
        <dbReference type="RefSeq" id="XP_033811480.1"/>
    </source>
</evidence>
<feature type="compositionally biased region" description="Polar residues" evidence="12">
    <location>
        <begin position="391"/>
        <end position="405"/>
    </location>
</feature>
<dbReference type="GO" id="GO:0034113">
    <property type="term" value="P:heterotypic cell-cell adhesion"/>
    <property type="evidence" value="ECO:0007669"/>
    <property type="project" value="TreeGrafter"/>
</dbReference>
<keyword evidence="15" id="KW-1185">Reference proteome</keyword>
<dbReference type="CTD" id="8174"/>
<dbReference type="InParanoid" id="A0A6P8S054"/>